<dbReference type="AlphaFoldDB" id="A0A4U7AZH2"/>
<sequence>MIHPAKWTHKLSEGLSFEEGALLEPLAVAVHACRRAGIKKGSTCIIIGAGAVGLLCAVAARLEGCSRVAIADIAETRVDFAVENDFADAGFVVPLKRSDDPLQRLGFAKELATSIGNVEDSEGVRIGRADYTFECTGVESCVQASIYATKSGGKAILVGMGTPNHFLPISEASAREVDLVPTWRYADCYPRAMEIMQQSRTEDTIPSISTIVTHRFEGLEQVPSALETACRTQDDKGAMIVKVVVNFKE</sequence>
<evidence type="ECO:0000313" key="7">
    <source>
        <dbReference type="EMBL" id="TKX21846.1"/>
    </source>
</evidence>
<organism evidence="7 8">
    <name type="scientific">Elsinoe australis</name>
    <dbReference type="NCBI Taxonomy" id="40998"/>
    <lineage>
        <taxon>Eukaryota</taxon>
        <taxon>Fungi</taxon>
        <taxon>Dikarya</taxon>
        <taxon>Ascomycota</taxon>
        <taxon>Pezizomycotina</taxon>
        <taxon>Dothideomycetes</taxon>
        <taxon>Dothideomycetidae</taxon>
        <taxon>Myriangiales</taxon>
        <taxon>Elsinoaceae</taxon>
        <taxon>Elsinoe</taxon>
    </lineage>
</organism>
<dbReference type="GO" id="GO:0003939">
    <property type="term" value="F:L-iditol 2-dehydrogenase (NAD+) activity"/>
    <property type="evidence" value="ECO:0007669"/>
    <property type="project" value="TreeGrafter"/>
</dbReference>
<evidence type="ECO:0000313" key="8">
    <source>
        <dbReference type="Proteomes" id="UP000308133"/>
    </source>
</evidence>
<feature type="domain" description="Alcohol dehydrogenase-like C-terminal" evidence="6">
    <location>
        <begin position="51"/>
        <end position="197"/>
    </location>
</feature>
<dbReference type="Proteomes" id="UP000308133">
    <property type="component" value="Unassembled WGS sequence"/>
</dbReference>
<dbReference type="Pfam" id="PF00107">
    <property type="entry name" value="ADH_zinc_N"/>
    <property type="match status" value="1"/>
</dbReference>
<evidence type="ECO:0000256" key="5">
    <source>
        <dbReference type="ARBA" id="ARBA00023002"/>
    </source>
</evidence>
<keyword evidence="4" id="KW-0862">Zinc</keyword>
<dbReference type="InterPro" id="IPR036291">
    <property type="entry name" value="NAD(P)-bd_dom_sf"/>
</dbReference>
<reference evidence="7 8" key="1">
    <citation type="submission" date="2018-02" db="EMBL/GenBank/DDBJ databases">
        <title>Draft genome sequences of Elsinoe sp., causing black scab on jojoba.</title>
        <authorList>
            <person name="Stodart B."/>
            <person name="Jeffress S."/>
            <person name="Ash G."/>
            <person name="Arun Chinnappa K."/>
        </authorList>
    </citation>
    <scope>NUCLEOTIDE SEQUENCE [LARGE SCALE GENOMIC DNA]</scope>
    <source>
        <strain evidence="7 8">Hillstone_2</strain>
    </source>
</reference>
<accession>A0A4U7AZH2</accession>
<gene>
    <name evidence="7" type="ORF">C1H76_5940</name>
</gene>
<dbReference type="PANTHER" id="PTHR43161:SF25">
    <property type="entry name" value="ALCOHOL DEHYDROGENASE, PUTATIVE (AFU_ORTHOLOGUE AFUA_1G14390)-RELATED"/>
    <property type="match status" value="1"/>
</dbReference>
<evidence type="ECO:0000256" key="2">
    <source>
        <dbReference type="ARBA" id="ARBA00008072"/>
    </source>
</evidence>
<protein>
    <submittedName>
        <fullName evidence="7">L-arabinitol 4-dehydrogenase-3</fullName>
    </submittedName>
</protein>
<dbReference type="InterPro" id="IPR013149">
    <property type="entry name" value="ADH-like_C"/>
</dbReference>
<comment type="similarity">
    <text evidence="2">Belongs to the zinc-containing alcohol dehydrogenase family.</text>
</comment>
<dbReference type="GO" id="GO:0006062">
    <property type="term" value="P:sorbitol catabolic process"/>
    <property type="evidence" value="ECO:0007669"/>
    <property type="project" value="TreeGrafter"/>
</dbReference>
<dbReference type="Gene3D" id="3.90.180.10">
    <property type="entry name" value="Medium-chain alcohol dehydrogenases, catalytic domain"/>
    <property type="match status" value="1"/>
</dbReference>
<comment type="cofactor">
    <cofactor evidence="1">
        <name>Zn(2+)</name>
        <dbReference type="ChEBI" id="CHEBI:29105"/>
    </cofactor>
</comment>
<evidence type="ECO:0000256" key="1">
    <source>
        <dbReference type="ARBA" id="ARBA00001947"/>
    </source>
</evidence>
<evidence type="ECO:0000259" key="6">
    <source>
        <dbReference type="Pfam" id="PF00107"/>
    </source>
</evidence>
<dbReference type="Gene3D" id="3.40.50.720">
    <property type="entry name" value="NAD(P)-binding Rossmann-like Domain"/>
    <property type="match status" value="1"/>
</dbReference>
<keyword evidence="5" id="KW-0560">Oxidoreductase</keyword>
<evidence type="ECO:0000256" key="4">
    <source>
        <dbReference type="ARBA" id="ARBA00022833"/>
    </source>
</evidence>
<evidence type="ECO:0000256" key="3">
    <source>
        <dbReference type="ARBA" id="ARBA00022723"/>
    </source>
</evidence>
<proteinExistence type="inferred from homology"/>
<dbReference type="PANTHER" id="PTHR43161">
    <property type="entry name" value="SORBITOL DEHYDROGENASE"/>
    <property type="match status" value="1"/>
</dbReference>
<dbReference type="GO" id="GO:0046872">
    <property type="term" value="F:metal ion binding"/>
    <property type="evidence" value="ECO:0007669"/>
    <property type="project" value="UniProtKB-KW"/>
</dbReference>
<comment type="caution">
    <text evidence="7">The sequence shown here is derived from an EMBL/GenBank/DDBJ whole genome shotgun (WGS) entry which is preliminary data.</text>
</comment>
<dbReference type="SUPFAM" id="SSF51735">
    <property type="entry name" value="NAD(P)-binding Rossmann-fold domains"/>
    <property type="match status" value="1"/>
</dbReference>
<name>A0A4U7AZH2_9PEZI</name>
<keyword evidence="3" id="KW-0479">Metal-binding</keyword>
<dbReference type="EMBL" id="PTQR01000077">
    <property type="protein sequence ID" value="TKX21846.1"/>
    <property type="molecule type" value="Genomic_DNA"/>
</dbReference>